<sequence>MDSEQILNIQKQQDIPLEAYIGLTLVGLIWGITNPFMEKGVKEQKSEPLNFSWKSFLQLFLKIKVLMPFVVNQLGSVLFYYVLGKTPIRMSKKPKTIEQTYKKLTQLEHVLQRPDTYIGSTELEKQNLYILSDNEQTLEEKEIEYVPGLYKIFDEILVNAADNYQRVDCAKRMDEIRIVIDEEKNLISVKNNGQGIPVQIHQEYNIYVPDLIFGNLLTGSNYDDDQKKVVGGRNGYGAKLANIFSSKFIIECGDGSKNKKSFRMEWQNNMTKKSEPIVESYKGEDYTCVTFIPDLKRFQLARLTKDIVNLLKKRAYDIAGIFNNKVKVYLNNKKIEIKNFKQYIDLYIPDVADEFKIYDKKMTTDRWEVMVSFSDGQFKQVSFVNSICTSKGGTHVNSIIDRIVDAIKEGIQKKNKKIEIKPHMIKSHLWVFCNCLIENPTFNSQTKEYMTLKPQQFGSKLEISESFIKKIVNSGVIDTIINQAKAKENDKLLKTMKGGKKASRITGIPKLEDANNAGTRKSEECTIILTEGDSAKALAMAGIEVVGRDSYGVFPLRGKMLNVRDADAKQIRENQEIQNLIKIIGLKAGQEYQDLKELRYGSVMIMTDQDHDGSHIKGLIINMFQKFWPTLFSYQGFMREFVTPIVKARHKRNNQVFKFFTLTDFKNWLEQQRNPNDWKCKYYKGLGTSDNKEAIEYFEDIEQHQIDFIYQNEEDDAAVDMIFSNKKIEQRKQWLQNYNPEVCVDHNIKQLRYTDFVNKEFIHFSNADNLRSIPSILDGLKPGQRKILFSCFKRNLKEEIKVAQLSGYVSEQSAYHHGEVSLQSTIIGMAQNFMGSNNINFLLPNGQFGTRNMGGKEHASARYLYTNMNRITRKIFPEEDDHCLNYLEDENLIVEPEFYMPIIPTCLVNGTEGIGTGWSTNVPCFNPLDLVKNIKKKLNGESYEKLIPWFRGFQGRIEEENNRLANNGSQQQEIVSRKYKMYGIIQEKADEDDVLEILELPVGVWTKNFKLILDKLIEDEEIEDLKEYHAQDRIHFYIKVAPNKLKAIKNKLKIKLEKNLSTSNMVGFNRQLQLKRFFTPEEILDYYYDIRLEFYDKRKDYLVSKLQREIEINQNKMKYISLILEDKIRYKNIKKKEANSDEDEEEEENEEEQELYKNLVNPKEYDYLCTMPMWNLTLEKIRKLQELIKNKEHELSALLATTIESMWVKDLDDFEQTYIEVCEQDELDRLSQGKSKKVKTVKARKAKGPVKRKNKGTVDSSDSEKKSFMDKIKKKKGGTSDTESESGFKKKRGKKGKLEGDTSSDDDDFKVAKNKTKNTAKKMKEESK</sequence>
<dbReference type="InterPro" id="IPR018908">
    <property type="entry name" value="TMEM234"/>
</dbReference>
<dbReference type="InterPro" id="IPR020568">
    <property type="entry name" value="Ribosomal_Su5_D2-typ_SF"/>
</dbReference>
<keyword evidence="11 12" id="KW-0413">Isomerase</keyword>
<evidence type="ECO:0000256" key="9">
    <source>
        <dbReference type="ARBA" id="ARBA00023029"/>
    </source>
</evidence>
<dbReference type="CDD" id="cd03365">
    <property type="entry name" value="TOPRIM_TopoIIA"/>
    <property type="match status" value="1"/>
</dbReference>
<evidence type="ECO:0000256" key="11">
    <source>
        <dbReference type="ARBA" id="ARBA00023235"/>
    </source>
</evidence>
<dbReference type="InterPro" id="IPR014721">
    <property type="entry name" value="Ribsml_uS5_D2-typ_fold_subgr"/>
</dbReference>
<feature type="compositionally biased region" description="Basic and acidic residues" evidence="14">
    <location>
        <begin position="1262"/>
        <end position="1271"/>
    </location>
</feature>
<dbReference type="Gene3D" id="3.30.230.10">
    <property type="match status" value="1"/>
</dbReference>
<name>A0A0V0QDZ1_PSEPJ</name>
<dbReference type="InterPro" id="IPR031660">
    <property type="entry name" value="TOPRIM_C"/>
</dbReference>
<organism evidence="18 19">
    <name type="scientific">Pseudocohnilembus persalinus</name>
    <name type="common">Ciliate</name>
    <dbReference type="NCBI Taxonomy" id="266149"/>
    <lineage>
        <taxon>Eukaryota</taxon>
        <taxon>Sar</taxon>
        <taxon>Alveolata</taxon>
        <taxon>Ciliophora</taxon>
        <taxon>Intramacronucleata</taxon>
        <taxon>Oligohymenophorea</taxon>
        <taxon>Scuticociliatia</taxon>
        <taxon>Philasterida</taxon>
        <taxon>Pseudocohnilembidae</taxon>
        <taxon>Pseudocohnilembus</taxon>
    </lineage>
</organism>
<dbReference type="GO" id="GO:0003677">
    <property type="term" value="F:DNA binding"/>
    <property type="evidence" value="ECO:0007669"/>
    <property type="project" value="UniProtKB-UniRule"/>
</dbReference>
<dbReference type="OrthoDB" id="276498at2759"/>
<dbReference type="InterPro" id="IPR001154">
    <property type="entry name" value="TopoII_euk"/>
</dbReference>
<dbReference type="PROSITE" id="PS52040">
    <property type="entry name" value="TOPO_IIA"/>
    <property type="match status" value="1"/>
</dbReference>
<feature type="transmembrane region" description="Helical" evidence="15">
    <location>
        <begin position="20"/>
        <end position="38"/>
    </location>
</feature>
<dbReference type="SMART" id="SM00433">
    <property type="entry name" value="TOP2c"/>
    <property type="match status" value="1"/>
</dbReference>
<dbReference type="InterPro" id="IPR001241">
    <property type="entry name" value="Topo_IIA"/>
</dbReference>
<dbReference type="GO" id="GO:0005524">
    <property type="term" value="F:ATP binding"/>
    <property type="evidence" value="ECO:0007669"/>
    <property type="project" value="UniProtKB-UniRule"/>
</dbReference>
<evidence type="ECO:0000256" key="6">
    <source>
        <dbReference type="ARBA" id="ARBA00022741"/>
    </source>
</evidence>
<dbReference type="InParanoid" id="A0A0V0QDZ1"/>
<dbReference type="Pfam" id="PF00521">
    <property type="entry name" value="DNA_topoisoIV"/>
    <property type="match status" value="1"/>
</dbReference>
<keyword evidence="19" id="KW-1185">Reference proteome</keyword>
<dbReference type="InterPro" id="IPR013506">
    <property type="entry name" value="Topo_IIA_bsu_dom2"/>
</dbReference>
<dbReference type="InterPro" id="IPR002205">
    <property type="entry name" value="Topo_IIA_dom_A"/>
</dbReference>
<dbReference type="FunFam" id="3.30.1490.30:FF:000001">
    <property type="entry name" value="DNA topoisomerase 2"/>
    <property type="match status" value="1"/>
</dbReference>
<comment type="similarity">
    <text evidence="4 13">Belongs to the type II topoisomerase family.</text>
</comment>
<feature type="domain" description="Toprim" evidence="16">
    <location>
        <begin position="525"/>
        <end position="639"/>
    </location>
</feature>
<feature type="compositionally biased region" description="Basic residues" evidence="14">
    <location>
        <begin position="1234"/>
        <end position="1255"/>
    </location>
</feature>
<dbReference type="PRINTS" id="PR01158">
    <property type="entry name" value="TOPISMRASEII"/>
</dbReference>
<dbReference type="GO" id="GO:0006265">
    <property type="term" value="P:DNA topological change"/>
    <property type="evidence" value="ECO:0007669"/>
    <property type="project" value="UniProtKB-UniRule"/>
</dbReference>
<dbReference type="InterPro" id="IPR050634">
    <property type="entry name" value="DNA_Topoisomerase_II"/>
</dbReference>
<dbReference type="InterPro" id="IPR013757">
    <property type="entry name" value="Topo_IIA_A_a_sf"/>
</dbReference>
<dbReference type="Pfam" id="PF00204">
    <property type="entry name" value="DNA_gyraseB"/>
    <property type="match status" value="1"/>
</dbReference>
<dbReference type="InterPro" id="IPR036890">
    <property type="entry name" value="HATPase_C_sf"/>
</dbReference>
<evidence type="ECO:0000256" key="5">
    <source>
        <dbReference type="ARBA" id="ARBA00022723"/>
    </source>
</evidence>
<dbReference type="InterPro" id="IPR003594">
    <property type="entry name" value="HATPase_dom"/>
</dbReference>
<evidence type="ECO:0000259" key="16">
    <source>
        <dbReference type="PROSITE" id="PS50880"/>
    </source>
</evidence>
<evidence type="ECO:0000259" key="17">
    <source>
        <dbReference type="PROSITE" id="PS52040"/>
    </source>
</evidence>
<keyword evidence="9 12" id="KW-0799">Topoisomerase</keyword>
<evidence type="ECO:0000256" key="1">
    <source>
        <dbReference type="ARBA" id="ARBA00000185"/>
    </source>
</evidence>
<dbReference type="Gene3D" id="3.90.199.10">
    <property type="entry name" value="Topoisomerase II, domain 5"/>
    <property type="match status" value="1"/>
</dbReference>
<dbReference type="GO" id="GO:0000712">
    <property type="term" value="P:resolution of meiotic recombination intermediates"/>
    <property type="evidence" value="ECO:0007669"/>
    <property type="project" value="TreeGrafter"/>
</dbReference>
<comment type="cofactor">
    <cofactor evidence="3">
        <name>Mg(2+)</name>
        <dbReference type="ChEBI" id="CHEBI:18420"/>
    </cofactor>
</comment>
<dbReference type="CDD" id="cd16930">
    <property type="entry name" value="HATPase_TopII-like"/>
    <property type="match status" value="1"/>
</dbReference>
<evidence type="ECO:0000313" key="19">
    <source>
        <dbReference type="Proteomes" id="UP000054937"/>
    </source>
</evidence>
<keyword evidence="8" id="KW-0460">Magnesium</keyword>
<dbReference type="Gene3D" id="3.30.1490.30">
    <property type="match status" value="1"/>
</dbReference>
<keyword evidence="15" id="KW-0812">Transmembrane</keyword>
<keyword evidence="15" id="KW-1133">Transmembrane helix</keyword>
<dbReference type="PROSITE" id="PS50880">
    <property type="entry name" value="TOPRIM"/>
    <property type="match status" value="1"/>
</dbReference>
<keyword evidence="10 12" id="KW-0238">DNA-binding</keyword>
<dbReference type="InterPro" id="IPR006171">
    <property type="entry name" value="TOPRIM_dom"/>
</dbReference>
<evidence type="ECO:0000256" key="14">
    <source>
        <dbReference type="SAM" id="MobiDB-lite"/>
    </source>
</evidence>
<keyword evidence="15" id="KW-0472">Membrane</keyword>
<dbReference type="InterPro" id="IPR034157">
    <property type="entry name" value="TOPRIM_TopoII"/>
</dbReference>
<evidence type="ECO:0000256" key="10">
    <source>
        <dbReference type="ARBA" id="ARBA00023125"/>
    </source>
</evidence>
<proteinExistence type="inferred from homology"/>
<dbReference type="InterPro" id="IPR018522">
    <property type="entry name" value="TopoIIA_CS"/>
</dbReference>
<dbReference type="Proteomes" id="UP000054937">
    <property type="component" value="Unassembled WGS sequence"/>
</dbReference>
<dbReference type="FunFam" id="3.30.230.10:FF:000008">
    <property type="entry name" value="DNA topoisomerase 2"/>
    <property type="match status" value="1"/>
</dbReference>
<reference evidence="18 19" key="1">
    <citation type="journal article" date="2015" name="Sci. Rep.">
        <title>Genome of the facultative scuticociliatosis pathogen Pseudocohnilembus persalinus provides insight into its virulence through horizontal gene transfer.</title>
        <authorList>
            <person name="Xiong J."/>
            <person name="Wang G."/>
            <person name="Cheng J."/>
            <person name="Tian M."/>
            <person name="Pan X."/>
            <person name="Warren A."/>
            <person name="Jiang C."/>
            <person name="Yuan D."/>
            <person name="Miao W."/>
        </authorList>
    </citation>
    <scope>NUCLEOTIDE SEQUENCE [LARGE SCALE GENOMIC DNA]</scope>
    <source>
        <strain evidence="18">36N120E</strain>
    </source>
</reference>
<comment type="caution">
    <text evidence="18">The sequence shown here is derived from an EMBL/GenBank/DDBJ whole genome shotgun (WGS) entry which is preliminary data.</text>
</comment>
<gene>
    <name evidence="18" type="ORF">PPERSA_03175</name>
</gene>
<evidence type="ECO:0000256" key="7">
    <source>
        <dbReference type="ARBA" id="ARBA00022840"/>
    </source>
</evidence>
<dbReference type="CDD" id="cd03481">
    <property type="entry name" value="TopoIIA_Trans_ScTopoIIA"/>
    <property type="match status" value="1"/>
</dbReference>
<dbReference type="GO" id="GO:0000819">
    <property type="term" value="P:sister chromatid segregation"/>
    <property type="evidence" value="ECO:0007669"/>
    <property type="project" value="TreeGrafter"/>
</dbReference>
<dbReference type="PANTHER" id="PTHR10169:SF38">
    <property type="entry name" value="DNA TOPOISOMERASE 2"/>
    <property type="match status" value="1"/>
</dbReference>
<dbReference type="SUPFAM" id="SSF54211">
    <property type="entry name" value="Ribosomal protein S5 domain 2-like"/>
    <property type="match status" value="1"/>
</dbReference>
<dbReference type="Pfam" id="PF16898">
    <property type="entry name" value="TOPRIM_C"/>
    <property type="match status" value="1"/>
</dbReference>
<dbReference type="GO" id="GO:0046872">
    <property type="term" value="F:metal ion binding"/>
    <property type="evidence" value="ECO:0007669"/>
    <property type="project" value="UniProtKB-KW"/>
</dbReference>
<dbReference type="Gene3D" id="3.40.50.670">
    <property type="match status" value="1"/>
</dbReference>
<evidence type="ECO:0000256" key="13">
    <source>
        <dbReference type="RuleBase" id="RU362094"/>
    </source>
</evidence>
<dbReference type="Pfam" id="PF01751">
    <property type="entry name" value="Toprim"/>
    <property type="match status" value="1"/>
</dbReference>
<keyword evidence="6 13" id="KW-0547">Nucleotide-binding</keyword>
<dbReference type="Gene3D" id="3.30.1360.40">
    <property type="match status" value="1"/>
</dbReference>
<feature type="domain" description="Topo IIA-type catalytic" evidence="17">
    <location>
        <begin position="773"/>
        <end position="1211"/>
    </location>
</feature>
<dbReference type="Pfam" id="PF10639">
    <property type="entry name" value="TMEM234"/>
    <property type="match status" value="1"/>
</dbReference>
<evidence type="ECO:0000256" key="4">
    <source>
        <dbReference type="ARBA" id="ARBA00011080"/>
    </source>
</evidence>
<dbReference type="PANTHER" id="PTHR10169">
    <property type="entry name" value="DNA TOPOISOMERASE/GYRASE"/>
    <property type="match status" value="1"/>
</dbReference>
<dbReference type="EC" id="5.6.2.2" evidence="13"/>
<dbReference type="FunFam" id="3.30.565.10:FF:000004">
    <property type="entry name" value="DNA topoisomerase 2"/>
    <property type="match status" value="1"/>
</dbReference>
<keyword evidence="7 13" id="KW-0067">ATP-binding</keyword>
<dbReference type="OMA" id="NCYVVEM"/>
<dbReference type="PROSITE" id="PS00177">
    <property type="entry name" value="TOPOISOMERASE_II"/>
    <property type="match status" value="1"/>
</dbReference>
<dbReference type="PRINTS" id="PR00418">
    <property type="entry name" value="TPI2FAMILY"/>
</dbReference>
<evidence type="ECO:0000256" key="3">
    <source>
        <dbReference type="ARBA" id="ARBA00001946"/>
    </source>
</evidence>
<evidence type="ECO:0000256" key="8">
    <source>
        <dbReference type="ARBA" id="ARBA00022842"/>
    </source>
</evidence>
<dbReference type="SUPFAM" id="SSF55874">
    <property type="entry name" value="ATPase domain of HSP90 chaperone/DNA topoisomerase II/histidine kinase"/>
    <property type="match status" value="1"/>
</dbReference>
<feature type="region of interest" description="Disordered" evidence="14">
    <location>
        <begin position="1232"/>
        <end position="1328"/>
    </location>
</feature>
<dbReference type="GO" id="GO:0005840">
    <property type="term" value="C:ribosome"/>
    <property type="evidence" value="ECO:0007669"/>
    <property type="project" value="UniProtKB-KW"/>
</dbReference>
<dbReference type="FunFam" id="3.90.199.10:FF:000002">
    <property type="entry name" value="DNA topoisomerase 2"/>
    <property type="match status" value="1"/>
</dbReference>
<evidence type="ECO:0000256" key="12">
    <source>
        <dbReference type="PROSITE-ProRule" id="PRU01384"/>
    </source>
</evidence>
<feature type="transmembrane region" description="Helical" evidence="15">
    <location>
        <begin position="59"/>
        <end position="83"/>
    </location>
</feature>
<dbReference type="GO" id="GO:0003918">
    <property type="term" value="F:DNA topoisomerase type II (double strand cut, ATP-hydrolyzing) activity"/>
    <property type="evidence" value="ECO:0007669"/>
    <property type="project" value="UniProtKB-UniRule"/>
</dbReference>
<dbReference type="SMART" id="SM00434">
    <property type="entry name" value="TOP4c"/>
    <property type="match status" value="1"/>
</dbReference>
<feature type="compositionally biased region" description="Basic residues" evidence="14">
    <location>
        <begin position="1312"/>
        <end position="1321"/>
    </location>
</feature>
<dbReference type="GO" id="GO:0005634">
    <property type="term" value="C:nucleus"/>
    <property type="evidence" value="ECO:0007669"/>
    <property type="project" value="TreeGrafter"/>
</dbReference>
<evidence type="ECO:0000313" key="18">
    <source>
        <dbReference type="EMBL" id="KRX00442.1"/>
    </source>
</evidence>
<feature type="active site" description="O-(5'-phospho-DNA)-tyrosine intermediate" evidence="12">
    <location>
        <position position="863"/>
    </location>
</feature>
<protein>
    <recommendedName>
        <fullName evidence="13">DNA topoisomerase 2</fullName>
        <ecNumber evidence="13">5.6.2.2</ecNumber>
    </recommendedName>
</protein>
<dbReference type="Gene3D" id="3.30.565.10">
    <property type="entry name" value="Histidine kinase-like ATPase, C-terminal domain"/>
    <property type="match status" value="1"/>
</dbReference>
<dbReference type="InterPro" id="IPR013759">
    <property type="entry name" value="Topo_IIA_B_C"/>
</dbReference>
<dbReference type="Pfam" id="PF02518">
    <property type="entry name" value="HATPase_c"/>
    <property type="match status" value="1"/>
</dbReference>
<comment type="subunit">
    <text evidence="13">Homodimer.</text>
</comment>
<comment type="function">
    <text evidence="13">Control of topological states of DNA by transient breakage and subsequent rejoining of DNA strands. Topoisomerase II makes double-strand breaks.</text>
</comment>
<comment type="cofactor">
    <cofactor evidence="2">
        <name>Ca(2+)</name>
        <dbReference type="ChEBI" id="CHEBI:29108"/>
    </cofactor>
</comment>
<dbReference type="InterPro" id="IPR013758">
    <property type="entry name" value="Topo_IIA_A/C_ab"/>
</dbReference>
<comment type="catalytic activity">
    <reaction evidence="1 12 13">
        <text>ATP-dependent breakage, passage and rejoining of double-stranded DNA.</text>
        <dbReference type="EC" id="5.6.2.2"/>
    </reaction>
</comment>
<evidence type="ECO:0000256" key="15">
    <source>
        <dbReference type="SAM" id="Phobius"/>
    </source>
</evidence>
<dbReference type="SUPFAM" id="SSF56719">
    <property type="entry name" value="Type II DNA topoisomerase"/>
    <property type="match status" value="1"/>
</dbReference>
<keyword evidence="18" id="KW-0687">Ribonucleoprotein</keyword>
<accession>A0A0V0QDZ1</accession>
<keyword evidence="18" id="KW-0689">Ribosomal protein</keyword>
<keyword evidence="5" id="KW-0479">Metal-binding</keyword>
<dbReference type="FunFam" id="3.40.50.670:FF:000001">
    <property type="entry name" value="DNA topoisomerase 2"/>
    <property type="match status" value="2"/>
</dbReference>
<evidence type="ECO:0000256" key="2">
    <source>
        <dbReference type="ARBA" id="ARBA00001913"/>
    </source>
</evidence>
<dbReference type="InterPro" id="IPR013760">
    <property type="entry name" value="Topo_IIA-like_dom_sf"/>
</dbReference>
<dbReference type="EMBL" id="LDAU01000189">
    <property type="protein sequence ID" value="KRX00442.1"/>
    <property type="molecule type" value="Genomic_DNA"/>
</dbReference>
<dbReference type="Gene3D" id="1.10.268.10">
    <property type="entry name" value="Topoisomerase, domain 3"/>
    <property type="match status" value="1"/>
</dbReference>